<gene>
    <name evidence="4" type="ORF">HAZT_HAZT005725</name>
</gene>
<keyword evidence="2" id="KW-0547">Nucleotide-binding</keyword>
<dbReference type="AlphaFoldDB" id="A0A6A0H3I6"/>
<dbReference type="SUPFAM" id="SSF53067">
    <property type="entry name" value="Actin-like ATPase domain"/>
    <property type="match status" value="1"/>
</dbReference>
<keyword evidence="3" id="KW-0067">ATP-binding</keyword>
<evidence type="ECO:0000256" key="3">
    <source>
        <dbReference type="ARBA" id="ARBA00022840"/>
    </source>
</evidence>
<reference evidence="4" key="1">
    <citation type="submission" date="2014-08" db="EMBL/GenBank/DDBJ databases">
        <authorList>
            <person name="Murali S."/>
            <person name="Richards S."/>
            <person name="Bandaranaike D."/>
            <person name="Bellair M."/>
            <person name="Blankenburg K."/>
            <person name="Chao H."/>
            <person name="Dinh H."/>
            <person name="Doddapaneni H."/>
            <person name="Dugan-Rocha S."/>
            <person name="Elkadiri S."/>
            <person name="Gnanaolivu R."/>
            <person name="Hughes D."/>
            <person name="Lee S."/>
            <person name="Li M."/>
            <person name="Ming W."/>
            <person name="Munidasa M."/>
            <person name="Muniz J."/>
            <person name="Nguyen L."/>
            <person name="Osuji N."/>
            <person name="Pu L.-L."/>
            <person name="Puazo M."/>
            <person name="Skinner E."/>
            <person name="Qu C."/>
            <person name="Quiroz J."/>
            <person name="Raj R."/>
            <person name="Weissenberger G."/>
            <person name="Xin Y."/>
            <person name="Zou X."/>
            <person name="Han Y."/>
            <person name="Worley K."/>
            <person name="Muzny D."/>
            <person name="Gibbs R."/>
        </authorList>
    </citation>
    <scope>NUCLEOTIDE SEQUENCE</scope>
    <source>
        <strain evidence="4">HAZT.00-mixed</strain>
        <tissue evidence="4">Whole organism</tissue>
    </source>
</reference>
<organism evidence="4">
    <name type="scientific">Hyalella azteca</name>
    <name type="common">Amphipod</name>
    <dbReference type="NCBI Taxonomy" id="294128"/>
    <lineage>
        <taxon>Eukaryota</taxon>
        <taxon>Metazoa</taxon>
        <taxon>Ecdysozoa</taxon>
        <taxon>Arthropoda</taxon>
        <taxon>Crustacea</taxon>
        <taxon>Multicrustacea</taxon>
        <taxon>Malacostraca</taxon>
        <taxon>Eumalacostraca</taxon>
        <taxon>Peracarida</taxon>
        <taxon>Amphipoda</taxon>
        <taxon>Senticaudata</taxon>
        <taxon>Talitrida</taxon>
        <taxon>Talitroidea</taxon>
        <taxon>Hyalellidae</taxon>
        <taxon>Hyalella</taxon>
    </lineage>
</organism>
<reference evidence="4" key="2">
    <citation type="journal article" date="2018" name="Environ. Sci. Technol.">
        <title>The Toxicogenome of Hyalella azteca: A Model for Sediment Ecotoxicology and Evolutionary Toxicology.</title>
        <authorList>
            <person name="Poynton H.C."/>
            <person name="Hasenbein S."/>
            <person name="Benoit J.B."/>
            <person name="Sepulveda M.S."/>
            <person name="Poelchau M.F."/>
            <person name="Hughes D.S.T."/>
            <person name="Murali S.C."/>
            <person name="Chen S."/>
            <person name="Glastad K.M."/>
            <person name="Goodisman M.A.D."/>
            <person name="Werren J.H."/>
            <person name="Vineis J.H."/>
            <person name="Bowen J.L."/>
            <person name="Friedrich M."/>
            <person name="Jones J."/>
            <person name="Robertson H.M."/>
            <person name="Feyereisen R."/>
            <person name="Mechler-Hickson A."/>
            <person name="Mathers N."/>
            <person name="Lee C.E."/>
            <person name="Colbourne J.K."/>
            <person name="Biales A."/>
            <person name="Johnston J.S."/>
            <person name="Wellborn G.A."/>
            <person name="Rosendale A.J."/>
            <person name="Cridge A.G."/>
            <person name="Munoz-Torres M.C."/>
            <person name="Bain P.A."/>
            <person name="Manny A.R."/>
            <person name="Major K.M."/>
            <person name="Lambert F.N."/>
            <person name="Vulpe C.D."/>
            <person name="Tuck P."/>
            <person name="Blalock B.J."/>
            <person name="Lin Y.Y."/>
            <person name="Smith M.E."/>
            <person name="Ochoa-Acuna H."/>
            <person name="Chen M.M."/>
            <person name="Childers C.P."/>
            <person name="Qu J."/>
            <person name="Dugan S."/>
            <person name="Lee S.L."/>
            <person name="Chao H."/>
            <person name="Dinh H."/>
            <person name="Han Y."/>
            <person name="Doddapaneni H."/>
            <person name="Worley K.C."/>
            <person name="Muzny D.M."/>
            <person name="Gibbs R.A."/>
            <person name="Richards S."/>
        </authorList>
    </citation>
    <scope>NUCLEOTIDE SEQUENCE</scope>
    <source>
        <strain evidence="4">HAZT.00-mixed</strain>
        <tissue evidence="4">Whole organism</tissue>
    </source>
</reference>
<dbReference type="EMBL" id="JQDR03007558">
    <property type="protein sequence ID" value="KAA0198438.1"/>
    <property type="molecule type" value="Genomic_DNA"/>
</dbReference>
<dbReference type="GO" id="GO:0140662">
    <property type="term" value="F:ATP-dependent protein folding chaperone"/>
    <property type="evidence" value="ECO:0007669"/>
    <property type="project" value="InterPro"/>
</dbReference>
<proteinExistence type="inferred from homology"/>
<dbReference type="Gene3D" id="3.30.420.40">
    <property type="match status" value="1"/>
</dbReference>
<evidence type="ECO:0000256" key="1">
    <source>
        <dbReference type="ARBA" id="ARBA00007381"/>
    </source>
</evidence>
<dbReference type="InterPro" id="IPR013126">
    <property type="entry name" value="Hsp_70_fam"/>
</dbReference>
<reference evidence="4" key="3">
    <citation type="submission" date="2019-06" db="EMBL/GenBank/DDBJ databases">
        <authorList>
            <person name="Poynton C."/>
            <person name="Hasenbein S."/>
            <person name="Benoit J.B."/>
            <person name="Sepulveda M.S."/>
            <person name="Poelchau M.F."/>
            <person name="Murali S.C."/>
            <person name="Chen S."/>
            <person name="Glastad K.M."/>
            <person name="Werren J.H."/>
            <person name="Vineis J.H."/>
            <person name="Bowen J.L."/>
            <person name="Friedrich M."/>
            <person name="Jones J."/>
            <person name="Robertson H.M."/>
            <person name="Feyereisen R."/>
            <person name="Mechler-Hickson A."/>
            <person name="Mathers N."/>
            <person name="Lee C.E."/>
            <person name="Colbourne J.K."/>
            <person name="Biales A."/>
            <person name="Johnston J.S."/>
            <person name="Wellborn G.A."/>
            <person name="Rosendale A.J."/>
            <person name="Cridge A.G."/>
            <person name="Munoz-Torres M.C."/>
            <person name="Bain P.A."/>
            <person name="Manny A.R."/>
            <person name="Major K.M."/>
            <person name="Lambert F.N."/>
            <person name="Vulpe C.D."/>
            <person name="Tuck P."/>
            <person name="Blalock B.J."/>
            <person name="Lin Y.-Y."/>
            <person name="Smith M.E."/>
            <person name="Ochoa-Acuna H."/>
            <person name="Chen M.-J.M."/>
            <person name="Childers C.P."/>
            <person name="Qu J."/>
            <person name="Dugan S."/>
            <person name="Lee S.L."/>
            <person name="Chao H."/>
            <person name="Dinh H."/>
            <person name="Han Y."/>
            <person name="Doddapaneni H."/>
            <person name="Worley K.C."/>
            <person name="Muzny D.M."/>
            <person name="Gibbs R.A."/>
            <person name="Richards S."/>
        </authorList>
    </citation>
    <scope>NUCLEOTIDE SEQUENCE</scope>
    <source>
        <strain evidence="4">HAZT.00-mixed</strain>
        <tissue evidence="4">Whole organism</tissue>
    </source>
</reference>
<evidence type="ECO:0000313" key="4">
    <source>
        <dbReference type="EMBL" id="KAA0198438.1"/>
    </source>
</evidence>
<evidence type="ECO:0000256" key="2">
    <source>
        <dbReference type="ARBA" id="ARBA00022741"/>
    </source>
</evidence>
<accession>A0A6A0H3I6</accession>
<dbReference type="GO" id="GO:0005524">
    <property type="term" value="F:ATP binding"/>
    <property type="evidence" value="ECO:0007669"/>
    <property type="project" value="UniProtKB-KW"/>
</dbReference>
<comment type="similarity">
    <text evidence="1">Belongs to the heat shock protein 70 family.</text>
</comment>
<protein>
    <submittedName>
        <fullName evidence="4">Uncharacterized protein</fullName>
    </submittedName>
</protein>
<comment type="caution">
    <text evidence="4">The sequence shown here is derived from an EMBL/GenBank/DDBJ whole genome shotgun (WGS) entry which is preliminary data.</text>
</comment>
<dbReference type="Pfam" id="PF00012">
    <property type="entry name" value="HSP70"/>
    <property type="match status" value="1"/>
</dbReference>
<sequence>MKNCFRVIHGKYHLRQQYHEHHQYHQYHQYHQFHQYHQYHQYHEHHQYHQYPQYHQYHQYHQTAIQSSECLKLHNAYNVLVFDMGAGKLDVSLLRVDYLEVRVLAASGDEDLGGDYLD</sequence>
<name>A0A6A0H3I6_HYAAZ</name>
<dbReference type="InterPro" id="IPR043129">
    <property type="entry name" value="ATPase_NBD"/>
</dbReference>
<dbReference type="Proteomes" id="UP000711488">
    <property type="component" value="Unassembled WGS sequence"/>
</dbReference>